<dbReference type="InterPro" id="IPR003154">
    <property type="entry name" value="S1/P1nuclease"/>
</dbReference>
<name>A0A327VSV7_9BACT</name>
<dbReference type="CDD" id="cd11010">
    <property type="entry name" value="S1-P1_nuclease"/>
    <property type="match status" value="1"/>
</dbReference>
<keyword evidence="1" id="KW-0540">Nuclease</keyword>
<dbReference type="Proteomes" id="UP000249819">
    <property type="component" value="Unassembled WGS sequence"/>
</dbReference>
<evidence type="ECO:0000256" key="4">
    <source>
        <dbReference type="ARBA" id="ARBA00022801"/>
    </source>
</evidence>
<gene>
    <name evidence="8" type="ORF">CLV59_10649</name>
</gene>
<evidence type="ECO:0000313" key="8">
    <source>
        <dbReference type="EMBL" id="RAJ78989.1"/>
    </source>
</evidence>
<dbReference type="GO" id="GO:0003676">
    <property type="term" value="F:nucleic acid binding"/>
    <property type="evidence" value="ECO:0007669"/>
    <property type="project" value="InterPro"/>
</dbReference>
<dbReference type="OrthoDB" id="267579at2"/>
<dbReference type="SUPFAM" id="SSF48537">
    <property type="entry name" value="Phospholipase C/P1 nuclease"/>
    <property type="match status" value="1"/>
</dbReference>
<dbReference type="InterPro" id="IPR008947">
    <property type="entry name" value="PLipase_C/P1_nuclease_dom_sf"/>
</dbReference>
<evidence type="ECO:0000313" key="9">
    <source>
        <dbReference type="Proteomes" id="UP000249819"/>
    </source>
</evidence>
<dbReference type="GO" id="GO:0016788">
    <property type="term" value="F:hydrolase activity, acting on ester bonds"/>
    <property type="evidence" value="ECO:0007669"/>
    <property type="project" value="InterPro"/>
</dbReference>
<sequence length="261" mass="29574">MKKPILVSLLAVLSVLLTSWGNVGHQTVGKIAEAHLSKKAKAAVQDLLGDKSLADVASWADDVRNQDEFKETAPWHFLNLPLGLDRQTFDTQVQSLAEQNVFSALTQLEKELTDPATPREKKIAALKFIVHFVGDLHQPMHISRKEDKGGNTIQLNYEGKGTNLHSLWDSKLIATQGLNYEQFASKLERVRPAKIKKWQRDPMMQWLWESYQISSQLYAEVDAMKGRSIGKEYYEQHIPVINERIQQAGIRLAGVLNDTFK</sequence>
<keyword evidence="4" id="KW-0378">Hydrolase</keyword>
<feature type="chain" id="PRO_5016423105" evidence="7">
    <location>
        <begin position="22"/>
        <end position="261"/>
    </location>
</feature>
<proteinExistence type="predicted"/>
<protein>
    <submittedName>
        <fullName evidence="8">S1/P1 nuclease</fullName>
    </submittedName>
</protein>
<dbReference type="Gene3D" id="1.10.575.10">
    <property type="entry name" value="P1 Nuclease"/>
    <property type="match status" value="1"/>
</dbReference>
<evidence type="ECO:0000256" key="1">
    <source>
        <dbReference type="ARBA" id="ARBA00022722"/>
    </source>
</evidence>
<keyword evidence="6" id="KW-0325">Glycoprotein</keyword>
<keyword evidence="5" id="KW-1015">Disulfide bond</keyword>
<keyword evidence="3" id="KW-0255">Endonuclease</keyword>
<evidence type="ECO:0000256" key="2">
    <source>
        <dbReference type="ARBA" id="ARBA00022723"/>
    </source>
</evidence>
<dbReference type="RefSeq" id="WP_111593473.1">
    <property type="nucleotide sequence ID" value="NZ_QLMA01000006.1"/>
</dbReference>
<dbReference type="EMBL" id="QLMA01000006">
    <property type="protein sequence ID" value="RAJ78989.1"/>
    <property type="molecule type" value="Genomic_DNA"/>
</dbReference>
<comment type="caution">
    <text evidence="8">The sequence shown here is derived from an EMBL/GenBank/DDBJ whole genome shotgun (WGS) entry which is preliminary data.</text>
</comment>
<organism evidence="8 9">
    <name type="scientific">Chitinophaga dinghuensis</name>
    <dbReference type="NCBI Taxonomy" id="1539050"/>
    <lineage>
        <taxon>Bacteria</taxon>
        <taxon>Pseudomonadati</taxon>
        <taxon>Bacteroidota</taxon>
        <taxon>Chitinophagia</taxon>
        <taxon>Chitinophagales</taxon>
        <taxon>Chitinophagaceae</taxon>
        <taxon>Chitinophaga</taxon>
    </lineage>
</organism>
<keyword evidence="9" id="KW-1185">Reference proteome</keyword>
<keyword evidence="2" id="KW-0479">Metal-binding</keyword>
<evidence type="ECO:0000256" key="5">
    <source>
        <dbReference type="ARBA" id="ARBA00023157"/>
    </source>
</evidence>
<dbReference type="AlphaFoldDB" id="A0A327VSV7"/>
<evidence type="ECO:0000256" key="6">
    <source>
        <dbReference type="ARBA" id="ARBA00023180"/>
    </source>
</evidence>
<evidence type="ECO:0000256" key="7">
    <source>
        <dbReference type="SAM" id="SignalP"/>
    </source>
</evidence>
<dbReference type="GO" id="GO:0004519">
    <property type="term" value="F:endonuclease activity"/>
    <property type="evidence" value="ECO:0007669"/>
    <property type="project" value="UniProtKB-KW"/>
</dbReference>
<dbReference type="Pfam" id="PF02265">
    <property type="entry name" value="S1-P1_nuclease"/>
    <property type="match status" value="1"/>
</dbReference>
<dbReference type="GO" id="GO:0046872">
    <property type="term" value="F:metal ion binding"/>
    <property type="evidence" value="ECO:0007669"/>
    <property type="project" value="UniProtKB-KW"/>
</dbReference>
<feature type="signal peptide" evidence="7">
    <location>
        <begin position="1"/>
        <end position="21"/>
    </location>
</feature>
<accession>A0A327VSV7</accession>
<evidence type="ECO:0000256" key="3">
    <source>
        <dbReference type="ARBA" id="ARBA00022759"/>
    </source>
</evidence>
<dbReference type="GO" id="GO:0006308">
    <property type="term" value="P:DNA catabolic process"/>
    <property type="evidence" value="ECO:0007669"/>
    <property type="project" value="InterPro"/>
</dbReference>
<dbReference type="PANTHER" id="PTHR33146">
    <property type="entry name" value="ENDONUCLEASE 4"/>
    <property type="match status" value="1"/>
</dbReference>
<keyword evidence="7" id="KW-0732">Signal</keyword>
<reference evidence="8 9" key="1">
    <citation type="submission" date="2018-06" db="EMBL/GenBank/DDBJ databases">
        <title>Genomic Encyclopedia of Archaeal and Bacterial Type Strains, Phase II (KMG-II): from individual species to whole genera.</title>
        <authorList>
            <person name="Goeker M."/>
        </authorList>
    </citation>
    <scope>NUCLEOTIDE SEQUENCE [LARGE SCALE GENOMIC DNA]</scope>
    <source>
        <strain evidence="8 9">DSM 29821</strain>
    </source>
</reference>
<dbReference type="PANTHER" id="PTHR33146:SF26">
    <property type="entry name" value="ENDONUCLEASE 4"/>
    <property type="match status" value="1"/>
</dbReference>